<accession>A0A5B7K9X1</accession>
<dbReference type="AlphaFoldDB" id="A0A5B7K9X1"/>
<keyword evidence="2" id="KW-1185">Reference proteome</keyword>
<evidence type="ECO:0000313" key="1">
    <source>
        <dbReference type="EMBL" id="MPD05791.1"/>
    </source>
</evidence>
<gene>
    <name evidence="1" type="ORF">E2C01_101556</name>
</gene>
<dbReference type="Proteomes" id="UP000324222">
    <property type="component" value="Unassembled WGS sequence"/>
</dbReference>
<sequence>MVTNPALFTHTMLSAAPTLLLGNSPVLG</sequence>
<evidence type="ECO:0000313" key="2">
    <source>
        <dbReference type="Proteomes" id="UP000324222"/>
    </source>
</evidence>
<reference evidence="1 2" key="1">
    <citation type="submission" date="2019-05" db="EMBL/GenBank/DDBJ databases">
        <title>Another draft genome of Portunus trituberculatus and its Hox gene families provides insights of decapod evolution.</title>
        <authorList>
            <person name="Jeong J.-H."/>
            <person name="Song I."/>
            <person name="Kim S."/>
            <person name="Choi T."/>
            <person name="Kim D."/>
            <person name="Ryu S."/>
            <person name="Kim W."/>
        </authorList>
    </citation>
    <scope>NUCLEOTIDE SEQUENCE [LARGE SCALE GENOMIC DNA]</scope>
    <source>
        <tissue evidence="1">Muscle</tissue>
    </source>
</reference>
<dbReference type="EMBL" id="VSRR010147799">
    <property type="protein sequence ID" value="MPD05791.1"/>
    <property type="molecule type" value="Genomic_DNA"/>
</dbReference>
<proteinExistence type="predicted"/>
<name>A0A5B7K9X1_PORTR</name>
<organism evidence="1 2">
    <name type="scientific">Portunus trituberculatus</name>
    <name type="common">Swimming crab</name>
    <name type="synonym">Neptunus trituberculatus</name>
    <dbReference type="NCBI Taxonomy" id="210409"/>
    <lineage>
        <taxon>Eukaryota</taxon>
        <taxon>Metazoa</taxon>
        <taxon>Ecdysozoa</taxon>
        <taxon>Arthropoda</taxon>
        <taxon>Crustacea</taxon>
        <taxon>Multicrustacea</taxon>
        <taxon>Malacostraca</taxon>
        <taxon>Eumalacostraca</taxon>
        <taxon>Eucarida</taxon>
        <taxon>Decapoda</taxon>
        <taxon>Pleocyemata</taxon>
        <taxon>Brachyura</taxon>
        <taxon>Eubrachyura</taxon>
        <taxon>Portunoidea</taxon>
        <taxon>Portunidae</taxon>
        <taxon>Portuninae</taxon>
        <taxon>Portunus</taxon>
    </lineage>
</organism>
<comment type="caution">
    <text evidence="1">The sequence shown here is derived from an EMBL/GenBank/DDBJ whole genome shotgun (WGS) entry which is preliminary data.</text>
</comment>
<protein>
    <submittedName>
        <fullName evidence="1">Uncharacterized protein</fullName>
    </submittedName>
</protein>